<dbReference type="RefSeq" id="WP_092753302.1">
    <property type="nucleotide sequence ID" value="NZ_FOCG01000001.1"/>
</dbReference>
<reference evidence="3 4" key="1">
    <citation type="submission" date="2016-10" db="EMBL/GenBank/DDBJ databases">
        <authorList>
            <person name="de Groot N.N."/>
        </authorList>
    </citation>
    <scope>NUCLEOTIDE SEQUENCE [LARGE SCALE GENOMIC DNA]</scope>
    <source>
        <strain evidence="3 4">CGMCC 1.5070</strain>
    </source>
</reference>
<name>A0A1H8AXP8_9FIRM</name>
<dbReference type="STRING" id="474960.SAMN05216180_1566"/>
<keyword evidence="4" id="KW-1185">Reference proteome</keyword>
<evidence type="ECO:0000313" key="3">
    <source>
        <dbReference type="EMBL" id="SEM74694.1"/>
    </source>
</evidence>
<keyword evidence="2" id="KW-1133">Transmembrane helix</keyword>
<evidence type="ECO:0000256" key="2">
    <source>
        <dbReference type="SAM" id="Phobius"/>
    </source>
</evidence>
<protein>
    <submittedName>
        <fullName evidence="3">Uncharacterized protein</fullName>
    </submittedName>
</protein>
<gene>
    <name evidence="3" type="ORF">SAMN05216180_1566</name>
</gene>
<sequence>MTNKTKIIISSVAALAVILVAVGVSIAWDSHDIVEPLQIESSSAVEEKPVESSASEDAAEKYDIPPILPLPSKEEKETQEPQKNEQVVTKNPDGTKTTEIVRPEFEKPEPPEPPKVDEDKATDPEKPPEYTPEQKKPNEKPDEPTGGEKKDGQIYVPGFGWIEDEGGGSTTTIAENMNPNGNIIGY</sequence>
<evidence type="ECO:0000256" key="1">
    <source>
        <dbReference type="SAM" id="MobiDB-lite"/>
    </source>
</evidence>
<proteinExistence type="predicted"/>
<evidence type="ECO:0000313" key="4">
    <source>
        <dbReference type="Proteomes" id="UP000199158"/>
    </source>
</evidence>
<dbReference type="OrthoDB" id="2666372at2"/>
<keyword evidence="2" id="KW-0472">Membrane</keyword>
<feature type="region of interest" description="Disordered" evidence="1">
    <location>
        <begin position="42"/>
        <end position="186"/>
    </location>
</feature>
<organism evidence="3 4">
    <name type="scientific">Hydrogenoanaerobacterium saccharovorans</name>
    <dbReference type="NCBI Taxonomy" id="474960"/>
    <lineage>
        <taxon>Bacteria</taxon>
        <taxon>Bacillati</taxon>
        <taxon>Bacillota</taxon>
        <taxon>Clostridia</taxon>
        <taxon>Eubacteriales</taxon>
        <taxon>Oscillospiraceae</taxon>
        <taxon>Hydrogenoanaerobacterium</taxon>
    </lineage>
</organism>
<dbReference type="EMBL" id="FOCG01000001">
    <property type="protein sequence ID" value="SEM74694.1"/>
    <property type="molecule type" value="Genomic_DNA"/>
</dbReference>
<feature type="compositionally biased region" description="Polar residues" evidence="1">
    <location>
        <begin position="170"/>
        <end position="186"/>
    </location>
</feature>
<dbReference type="AlphaFoldDB" id="A0A1H8AXP8"/>
<dbReference type="Proteomes" id="UP000199158">
    <property type="component" value="Unassembled WGS sequence"/>
</dbReference>
<feature type="compositionally biased region" description="Basic and acidic residues" evidence="1">
    <location>
        <begin position="72"/>
        <end position="83"/>
    </location>
</feature>
<keyword evidence="2" id="KW-0812">Transmembrane</keyword>
<accession>A0A1H8AXP8</accession>
<feature type="transmembrane region" description="Helical" evidence="2">
    <location>
        <begin position="7"/>
        <end position="28"/>
    </location>
</feature>
<feature type="compositionally biased region" description="Basic and acidic residues" evidence="1">
    <location>
        <begin position="99"/>
        <end position="152"/>
    </location>
</feature>
<dbReference type="InterPro" id="IPR046680">
    <property type="entry name" value="DUF6550"/>
</dbReference>
<dbReference type="Pfam" id="PF20187">
    <property type="entry name" value="DUF6550"/>
    <property type="match status" value="1"/>
</dbReference>
<feature type="compositionally biased region" description="Polar residues" evidence="1">
    <location>
        <begin position="84"/>
        <end position="98"/>
    </location>
</feature>